<keyword evidence="6" id="KW-1185">Reference proteome</keyword>
<evidence type="ECO:0000313" key="6">
    <source>
        <dbReference type="Proteomes" id="UP001185737"/>
    </source>
</evidence>
<dbReference type="EMBL" id="JAWLKA010000058">
    <property type="protein sequence ID" value="MDV6286980.1"/>
    <property type="molecule type" value="Genomic_DNA"/>
</dbReference>
<dbReference type="Proteomes" id="UP001185737">
    <property type="component" value="Unassembled WGS sequence"/>
</dbReference>
<reference evidence="5 6" key="1">
    <citation type="submission" date="2023-10" db="EMBL/GenBank/DDBJ databases">
        <title>Development of a sustainable strategy for remediation of hydrocarbon-contaminated territories based on the waste exchange concept.</title>
        <authorList>
            <person name="Krivoruchko A."/>
        </authorList>
    </citation>
    <scope>NUCLEOTIDE SEQUENCE [LARGE SCALE GENOMIC DNA]</scope>
    <source>
        <strain evidence="5 6">IEGM 60</strain>
    </source>
</reference>
<evidence type="ECO:0000313" key="5">
    <source>
        <dbReference type="EMBL" id="MDV6286980.1"/>
    </source>
</evidence>
<evidence type="ECO:0000256" key="3">
    <source>
        <dbReference type="ARBA" id="ARBA00023027"/>
    </source>
</evidence>
<dbReference type="PRINTS" id="PR00080">
    <property type="entry name" value="SDRFAMILY"/>
</dbReference>
<accession>A0ABU4CTU5</accession>
<dbReference type="InterPro" id="IPR020904">
    <property type="entry name" value="Sc_DH/Rdtase_CS"/>
</dbReference>
<dbReference type="PANTHER" id="PTHR24321:SF8">
    <property type="entry name" value="ESTRADIOL 17-BETA-DEHYDROGENASE 8-RELATED"/>
    <property type="match status" value="1"/>
</dbReference>
<protein>
    <submittedName>
        <fullName evidence="5">Mycofactocin-coupled SDR family oxidoreductase</fullName>
    </submittedName>
</protein>
<dbReference type="CDD" id="cd05233">
    <property type="entry name" value="SDR_c"/>
    <property type="match status" value="1"/>
</dbReference>
<dbReference type="InterPro" id="IPR036291">
    <property type="entry name" value="NAD(P)-bd_dom_sf"/>
</dbReference>
<gene>
    <name evidence="5" type="ORF">R3Q59_41660</name>
</gene>
<dbReference type="InterPro" id="IPR002347">
    <property type="entry name" value="SDR_fam"/>
</dbReference>
<dbReference type="PANTHER" id="PTHR24321">
    <property type="entry name" value="DEHYDROGENASES, SHORT CHAIN"/>
    <property type="match status" value="1"/>
</dbReference>
<comment type="caution">
    <text evidence="5">The sequence shown here is derived from an EMBL/GenBank/DDBJ whole genome shotgun (WGS) entry which is preliminary data.</text>
</comment>
<dbReference type="Gene3D" id="3.40.50.720">
    <property type="entry name" value="NAD(P)-binding Rossmann-like Domain"/>
    <property type="match status" value="1"/>
</dbReference>
<dbReference type="Pfam" id="PF00106">
    <property type="entry name" value="adh_short"/>
    <property type="match status" value="1"/>
</dbReference>
<keyword evidence="3" id="KW-0520">NAD</keyword>
<dbReference type="PRINTS" id="PR00081">
    <property type="entry name" value="GDHRDH"/>
</dbReference>
<keyword evidence="2" id="KW-0560">Oxidoreductase</keyword>
<proteinExistence type="inferred from homology"/>
<dbReference type="InterPro" id="IPR023985">
    <property type="entry name" value="SDR_subfam_1"/>
</dbReference>
<dbReference type="SUPFAM" id="SSF51735">
    <property type="entry name" value="NAD(P)-binding Rossmann-fold domains"/>
    <property type="match status" value="1"/>
</dbReference>
<evidence type="ECO:0000256" key="2">
    <source>
        <dbReference type="ARBA" id="ARBA00023002"/>
    </source>
</evidence>
<dbReference type="PROSITE" id="PS00061">
    <property type="entry name" value="ADH_SHORT"/>
    <property type="match status" value="1"/>
</dbReference>
<evidence type="ECO:0000256" key="4">
    <source>
        <dbReference type="RuleBase" id="RU000363"/>
    </source>
</evidence>
<evidence type="ECO:0000256" key="1">
    <source>
        <dbReference type="ARBA" id="ARBA00006484"/>
    </source>
</evidence>
<dbReference type="NCBIfam" id="TIGR03971">
    <property type="entry name" value="SDR_subfam_1"/>
    <property type="match status" value="1"/>
</dbReference>
<organism evidence="5 6">
    <name type="scientific">Rhodococcus jostii</name>
    <dbReference type="NCBI Taxonomy" id="132919"/>
    <lineage>
        <taxon>Bacteria</taxon>
        <taxon>Bacillati</taxon>
        <taxon>Actinomycetota</taxon>
        <taxon>Actinomycetes</taxon>
        <taxon>Mycobacteriales</taxon>
        <taxon>Nocardiaceae</taxon>
        <taxon>Rhodococcus</taxon>
    </lineage>
</organism>
<dbReference type="RefSeq" id="WP_317571925.1">
    <property type="nucleotide sequence ID" value="NZ_JAWLKA010000058.1"/>
</dbReference>
<name>A0ABU4CTU5_RHOJO</name>
<comment type="similarity">
    <text evidence="1 4">Belongs to the short-chain dehydrogenases/reductases (SDR) family.</text>
</comment>
<sequence>MTQRLQGKVALVTGAARGMGRAAAIKFAQEGARVIACDLGEQIPGIPYANGNSADLEETVALVREAGSDAIAQVADVRDQDQLDAAVTSGIDAFGQIDVAVANAGIVHYGDVWSLTEDEWNLTLDINTNGVWRTAKAVAPHMIERLTGSIIVTSSINGHVAMKRMAHYVTSKHAVLGLMKSLAFELGPYNIRVNAILPGAIHTPMTDNSYQGEYTTGNPDTKWDDRVEGLRPLNLLRGRTALPASAIADAMCFFASEEAAHVTGVELPVDAGHLILPGVNLDPVRETEGAAR</sequence>